<evidence type="ECO:0000313" key="9">
    <source>
        <dbReference type="Proteomes" id="UP000237350"/>
    </source>
</evidence>
<dbReference type="InterPro" id="IPR051201">
    <property type="entry name" value="Chloro_Bact_Ser_Proteases"/>
</dbReference>
<gene>
    <name evidence="8" type="ORF">AU468_12605</name>
</gene>
<organism evidence="8 9">
    <name type="scientific">Alkalispirochaeta sphaeroplastigenens</name>
    <dbReference type="NCBI Taxonomy" id="1187066"/>
    <lineage>
        <taxon>Bacteria</taxon>
        <taxon>Pseudomonadati</taxon>
        <taxon>Spirochaetota</taxon>
        <taxon>Spirochaetia</taxon>
        <taxon>Spirochaetales</taxon>
        <taxon>Spirochaetaceae</taxon>
        <taxon>Alkalispirochaeta</taxon>
    </lineage>
</organism>
<feature type="compositionally biased region" description="Polar residues" evidence="5">
    <location>
        <begin position="39"/>
        <end position="51"/>
    </location>
</feature>
<dbReference type="Proteomes" id="UP000237350">
    <property type="component" value="Unassembled WGS sequence"/>
</dbReference>
<keyword evidence="6" id="KW-0812">Transmembrane</keyword>
<keyword evidence="6" id="KW-1133">Transmembrane helix</keyword>
<dbReference type="EMBL" id="LPWH01000121">
    <property type="protein sequence ID" value="POQ98581.1"/>
    <property type="molecule type" value="Genomic_DNA"/>
</dbReference>
<dbReference type="Gene3D" id="2.30.42.10">
    <property type="match status" value="1"/>
</dbReference>
<dbReference type="GO" id="GO:0004252">
    <property type="term" value="F:serine-type endopeptidase activity"/>
    <property type="evidence" value="ECO:0007669"/>
    <property type="project" value="InterPro"/>
</dbReference>
<dbReference type="Gene3D" id="2.40.10.120">
    <property type="match status" value="1"/>
</dbReference>
<comment type="caution">
    <text evidence="8">The sequence shown here is derived from an EMBL/GenBank/DDBJ whole genome shotgun (WGS) entry which is preliminary data.</text>
</comment>
<comment type="similarity">
    <text evidence="1">Belongs to the peptidase S1C family.</text>
</comment>
<dbReference type="InterPro" id="IPR036034">
    <property type="entry name" value="PDZ_sf"/>
</dbReference>
<reference evidence="9" key="1">
    <citation type="submission" date="2015-12" db="EMBL/GenBank/DDBJ databases">
        <authorList>
            <person name="Lodha T.D."/>
            <person name="Chintalapati S."/>
            <person name="Chintalapati V.R."/>
            <person name="Sravanthi T."/>
        </authorList>
    </citation>
    <scope>NUCLEOTIDE SEQUENCE [LARGE SCALE GENOMIC DNA]</scope>
    <source>
        <strain evidence="9">JC133</strain>
    </source>
</reference>
<evidence type="ECO:0000256" key="2">
    <source>
        <dbReference type="ARBA" id="ARBA00022670"/>
    </source>
</evidence>
<dbReference type="GO" id="GO:0006508">
    <property type="term" value="P:proteolysis"/>
    <property type="evidence" value="ECO:0007669"/>
    <property type="project" value="UniProtKB-KW"/>
</dbReference>
<feature type="domain" description="PDZ" evidence="7">
    <location>
        <begin position="303"/>
        <end position="388"/>
    </location>
</feature>
<dbReference type="AlphaFoldDB" id="A0A2S4JGD6"/>
<dbReference type="InterPro" id="IPR001940">
    <property type="entry name" value="Peptidase_S1C"/>
</dbReference>
<proteinExistence type="inferred from homology"/>
<feature type="transmembrane region" description="Helical" evidence="6">
    <location>
        <begin position="7"/>
        <end position="24"/>
    </location>
</feature>
<dbReference type="PANTHER" id="PTHR43343:SF3">
    <property type="entry name" value="PROTEASE DO-LIKE 8, CHLOROPLASTIC"/>
    <property type="match status" value="1"/>
</dbReference>
<dbReference type="RefSeq" id="WP_103681031.1">
    <property type="nucleotide sequence ID" value="NZ_LPWH01000121.1"/>
</dbReference>
<dbReference type="PRINTS" id="PR00834">
    <property type="entry name" value="PROTEASES2C"/>
</dbReference>
<dbReference type="Pfam" id="PF13365">
    <property type="entry name" value="Trypsin_2"/>
    <property type="match status" value="1"/>
</dbReference>
<evidence type="ECO:0000256" key="3">
    <source>
        <dbReference type="ARBA" id="ARBA00022801"/>
    </source>
</evidence>
<evidence type="ECO:0000256" key="1">
    <source>
        <dbReference type="ARBA" id="ARBA00010541"/>
    </source>
</evidence>
<evidence type="ECO:0000256" key="5">
    <source>
        <dbReference type="SAM" id="MobiDB-lite"/>
    </source>
</evidence>
<protein>
    <submittedName>
        <fullName evidence="8">Peptidase S1</fullName>
    </submittedName>
</protein>
<dbReference type="InterPro" id="IPR001478">
    <property type="entry name" value="PDZ"/>
</dbReference>
<evidence type="ECO:0000259" key="7">
    <source>
        <dbReference type="Pfam" id="PF13180"/>
    </source>
</evidence>
<keyword evidence="3" id="KW-0378">Hydrolase</keyword>
<keyword evidence="6" id="KW-0472">Membrane</keyword>
<dbReference type="FunFam" id="2.40.10.10:FF:000001">
    <property type="entry name" value="Periplasmic serine protease DegS"/>
    <property type="match status" value="1"/>
</dbReference>
<sequence length="400" mass="42918">MRGRTGLIYPVLLLAALYGGWLLGGGGREGVPREAPRDPSSSGSPGVTSFDESSRREVAPLVVSGDEYDAITVYEKRNESVVNVNTETVVYNWFLEAVPREGSSGSGSIIDSRGFVLTNDHVVEGASRVFVTLADGSRLEGDVAGRDPENDLAVIRFDPGERVLEPIPFGDSSSLRIGQTVLAIGNPFGLDRTLTAGVVSGLGRPLRARNNLVIRDMIQTDASINPGNSGGPLLNRQGEMVGVNTAIFSPSGGSVGIGFAVPVSTVRRVVPDLIAHGQVRRGWIDIEPRQLFPQLVQYAGLPVDRGVLIHGVDSGGNAREAGLQGGSRSRAVRYGRTVIHLGGDIIVGIDETAVETLANLYEALEDKRPGDTVRVRYYRGRELHETAVVLSERPRQYSWD</sequence>
<keyword evidence="4" id="KW-0720">Serine protease</keyword>
<evidence type="ECO:0000256" key="6">
    <source>
        <dbReference type="SAM" id="Phobius"/>
    </source>
</evidence>
<keyword evidence="2" id="KW-0645">Protease</keyword>
<name>A0A2S4JGD6_9SPIO</name>
<accession>A0A2S4JGD6</accession>
<keyword evidence="9" id="KW-1185">Reference proteome</keyword>
<evidence type="ECO:0000313" key="8">
    <source>
        <dbReference type="EMBL" id="POQ98581.1"/>
    </source>
</evidence>
<dbReference type="PANTHER" id="PTHR43343">
    <property type="entry name" value="PEPTIDASE S12"/>
    <property type="match status" value="1"/>
</dbReference>
<evidence type="ECO:0000256" key="4">
    <source>
        <dbReference type="ARBA" id="ARBA00022825"/>
    </source>
</evidence>
<dbReference type="InterPro" id="IPR009003">
    <property type="entry name" value="Peptidase_S1_PA"/>
</dbReference>
<dbReference type="OrthoDB" id="9758917at2"/>
<feature type="region of interest" description="Disordered" evidence="5">
    <location>
        <begin position="29"/>
        <end position="53"/>
    </location>
</feature>
<dbReference type="SUPFAM" id="SSF50494">
    <property type="entry name" value="Trypsin-like serine proteases"/>
    <property type="match status" value="1"/>
</dbReference>
<dbReference type="Pfam" id="PF13180">
    <property type="entry name" value="PDZ_2"/>
    <property type="match status" value="1"/>
</dbReference>
<dbReference type="SUPFAM" id="SSF50156">
    <property type="entry name" value="PDZ domain-like"/>
    <property type="match status" value="1"/>
</dbReference>